<evidence type="ECO:0000313" key="1">
    <source>
        <dbReference type="EMBL" id="NMN94812.1"/>
    </source>
</evidence>
<accession>A0A848KDM7</accession>
<organism evidence="1 2">
    <name type="scientific">Antrihabitans stalactiti</name>
    <dbReference type="NCBI Taxonomy" id="2584121"/>
    <lineage>
        <taxon>Bacteria</taxon>
        <taxon>Bacillati</taxon>
        <taxon>Actinomycetota</taxon>
        <taxon>Actinomycetes</taxon>
        <taxon>Mycobacteriales</taxon>
        <taxon>Nocardiaceae</taxon>
        <taxon>Antrihabitans</taxon>
    </lineage>
</organism>
<dbReference type="AlphaFoldDB" id="A0A848KDM7"/>
<comment type="caution">
    <text evidence="1">The sequence shown here is derived from an EMBL/GenBank/DDBJ whole genome shotgun (WGS) entry which is preliminary data.</text>
</comment>
<sequence>MWITEPDGTKTELNTLALKRDSAMYLGVQHLAPAAQRPARTRRYPATVEGVPFTTTTLRYAATGELASSTRSRWSRPELSWALAKLRLHRQTHDMSSALPTSMRDMWAVALFDRDDDDVLQTVVVHPTIATEADVVQVFELSARLAVRRQWSSDLAHERSRLRLERTFAEDRELRLA</sequence>
<dbReference type="EMBL" id="VCQU01000002">
    <property type="protein sequence ID" value="NMN94812.1"/>
    <property type="molecule type" value="Genomic_DNA"/>
</dbReference>
<dbReference type="RefSeq" id="WP_169585539.1">
    <property type="nucleotide sequence ID" value="NZ_VCQU01000002.1"/>
</dbReference>
<protein>
    <submittedName>
        <fullName evidence="1">Uncharacterized protein</fullName>
    </submittedName>
</protein>
<evidence type="ECO:0000313" key="2">
    <source>
        <dbReference type="Proteomes" id="UP000535543"/>
    </source>
</evidence>
<dbReference type="Proteomes" id="UP000535543">
    <property type="component" value="Unassembled WGS sequence"/>
</dbReference>
<proteinExistence type="predicted"/>
<gene>
    <name evidence="1" type="ORF">FGL95_07155</name>
</gene>
<reference evidence="1 2" key="2">
    <citation type="submission" date="2020-06" db="EMBL/GenBank/DDBJ databases">
        <title>Antribacter stalactiti gen. nov., sp. nov., a new member of the family Nacardiaceae isolated from a cave.</title>
        <authorList>
            <person name="Kim I.S."/>
        </authorList>
    </citation>
    <scope>NUCLEOTIDE SEQUENCE [LARGE SCALE GENOMIC DNA]</scope>
    <source>
        <strain evidence="1 2">YC2-7</strain>
    </source>
</reference>
<reference evidence="1 2" key="1">
    <citation type="submission" date="2019-05" db="EMBL/GenBank/DDBJ databases">
        <authorList>
            <person name="Lee S.D."/>
        </authorList>
    </citation>
    <scope>NUCLEOTIDE SEQUENCE [LARGE SCALE GENOMIC DNA]</scope>
    <source>
        <strain evidence="1 2">YC2-7</strain>
    </source>
</reference>
<keyword evidence="2" id="KW-1185">Reference proteome</keyword>
<name>A0A848KDM7_9NOCA</name>